<dbReference type="Gene3D" id="3.20.20.70">
    <property type="entry name" value="Aldolase class I"/>
    <property type="match status" value="1"/>
</dbReference>
<accession>A0A1W1UCL2</accession>
<feature type="transmembrane region" description="Helical" evidence="7">
    <location>
        <begin position="390"/>
        <end position="408"/>
    </location>
</feature>
<name>A0A1W1UCL2_9DEIO</name>
<evidence type="ECO:0000256" key="3">
    <source>
        <dbReference type="ARBA" id="ARBA00022630"/>
    </source>
</evidence>
<keyword evidence="5" id="KW-0665">Pyrimidine biosynthesis</keyword>
<dbReference type="OrthoDB" id="9802377at2"/>
<gene>
    <name evidence="9" type="ORF">SAMN00790413_05652</name>
</gene>
<keyword evidence="7" id="KW-1133">Transmembrane helix</keyword>
<dbReference type="STRING" id="695939.SAMN00790413_05652"/>
<feature type="transmembrane region" description="Helical" evidence="7">
    <location>
        <begin position="545"/>
        <end position="565"/>
    </location>
</feature>
<proteinExistence type="predicted"/>
<comment type="pathway">
    <text evidence="2">Pyrimidine metabolism; UMP biosynthesis via de novo pathway.</text>
</comment>
<dbReference type="GO" id="GO:0005886">
    <property type="term" value="C:plasma membrane"/>
    <property type="evidence" value="ECO:0007669"/>
    <property type="project" value="TreeGrafter"/>
</dbReference>
<dbReference type="GO" id="GO:0009220">
    <property type="term" value="P:pyrimidine ribonucleotide biosynthetic process"/>
    <property type="evidence" value="ECO:0007669"/>
    <property type="project" value="TreeGrafter"/>
</dbReference>
<feature type="transmembrane region" description="Helical" evidence="7">
    <location>
        <begin position="572"/>
        <end position="591"/>
    </location>
</feature>
<dbReference type="InterPro" id="IPR005720">
    <property type="entry name" value="Dihydroorotate_DH_cat"/>
</dbReference>
<feature type="transmembrane region" description="Helical" evidence="7">
    <location>
        <begin position="420"/>
        <end position="438"/>
    </location>
</feature>
<keyword evidence="10" id="KW-1185">Reference proteome</keyword>
<feature type="transmembrane region" description="Helical" evidence="7">
    <location>
        <begin position="489"/>
        <end position="515"/>
    </location>
</feature>
<dbReference type="PANTHER" id="PTHR48109">
    <property type="entry name" value="DIHYDROOROTATE DEHYDROGENASE (QUINONE), MITOCHONDRIAL-RELATED"/>
    <property type="match status" value="1"/>
</dbReference>
<evidence type="ECO:0000256" key="4">
    <source>
        <dbReference type="ARBA" id="ARBA00022643"/>
    </source>
</evidence>
<reference evidence="9 10" key="1">
    <citation type="submission" date="2017-04" db="EMBL/GenBank/DDBJ databases">
        <authorList>
            <person name="Afonso C.L."/>
            <person name="Miller P.J."/>
            <person name="Scott M.A."/>
            <person name="Spackman E."/>
            <person name="Goraichik I."/>
            <person name="Dimitrov K.M."/>
            <person name="Suarez D.L."/>
            <person name="Swayne D.E."/>
        </authorList>
    </citation>
    <scope>NUCLEOTIDE SEQUENCE [LARGE SCALE GENOMIC DNA]</scope>
    <source>
        <strain evidence="9 10">KR-140</strain>
    </source>
</reference>
<dbReference type="EMBL" id="FWWU01000003">
    <property type="protein sequence ID" value="SMB78826.1"/>
    <property type="molecule type" value="Genomic_DNA"/>
</dbReference>
<dbReference type="AlphaFoldDB" id="A0A1W1UCL2"/>
<evidence type="ECO:0000256" key="5">
    <source>
        <dbReference type="ARBA" id="ARBA00022975"/>
    </source>
</evidence>
<dbReference type="GO" id="GO:0005737">
    <property type="term" value="C:cytoplasm"/>
    <property type="evidence" value="ECO:0007669"/>
    <property type="project" value="InterPro"/>
</dbReference>
<organism evidence="9 10">
    <name type="scientific">Deinococcus hopiensis KR-140</name>
    <dbReference type="NCBI Taxonomy" id="695939"/>
    <lineage>
        <taxon>Bacteria</taxon>
        <taxon>Thermotogati</taxon>
        <taxon>Deinococcota</taxon>
        <taxon>Deinococci</taxon>
        <taxon>Deinococcales</taxon>
        <taxon>Deinococcaceae</taxon>
        <taxon>Deinococcus</taxon>
    </lineage>
</organism>
<evidence type="ECO:0000259" key="8">
    <source>
        <dbReference type="Pfam" id="PF01180"/>
    </source>
</evidence>
<feature type="domain" description="Dihydroorotate dehydrogenase catalytic" evidence="8">
    <location>
        <begin position="48"/>
        <end position="312"/>
    </location>
</feature>
<dbReference type="GO" id="GO:0006207">
    <property type="term" value="P:'de novo' pyrimidine nucleobase biosynthetic process"/>
    <property type="evidence" value="ECO:0007669"/>
    <property type="project" value="TreeGrafter"/>
</dbReference>
<evidence type="ECO:0000256" key="2">
    <source>
        <dbReference type="ARBA" id="ARBA00004725"/>
    </source>
</evidence>
<comment type="cofactor">
    <cofactor evidence="1">
        <name>FMN</name>
        <dbReference type="ChEBI" id="CHEBI:58210"/>
    </cofactor>
</comment>
<feature type="transmembrane region" description="Helical" evidence="7">
    <location>
        <begin position="334"/>
        <end position="359"/>
    </location>
</feature>
<evidence type="ECO:0000256" key="6">
    <source>
        <dbReference type="ARBA" id="ARBA00023002"/>
    </source>
</evidence>
<protein>
    <submittedName>
        <fullName evidence="9">Dihydroorotate dehydrogenase</fullName>
    </submittedName>
</protein>
<evidence type="ECO:0000313" key="9">
    <source>
        <dbReference type="EMBL" id="SMB78826.1"/>
    </source>
</evidence>
<keyword evidence="6" id="KW-0560">Oxidoreductase</keyword>
<feature type="transmembrane region" description="Helical" evidence="7">
    <location>
        <begin position="603"/>
        <end position="624"/>
    </location>
</feature>
<keyword evidence="4" id="KW-0288">FMN</keyword>
<dbReference type="SUPFAM" id="SSF51395">
    <property type="entry name" value="FMN-linked oxidoreductases"/>
    <property type="match status" value="1"/>
</dbReference>
<dbReference type="PANTHER" id="PTHR48109:SF4">
    <property type="entry name" value="DIHYDROOROTATE DEHYDROGENASE (QUINONE), MITOCHONDRIAL"/>
    <property type="match status" value="1"/>
</dbReference>
<evidence type="ECO:0000313" key="10">
    <source>
        <dbReference type="Proteomes" id="UP000192582"/>
    </source>
</evidence>
<dbReference type="Pfam" id="PF01180">
    <property type="entry name" value="DHO_dh"/>
    <property type="match status" value="1"/>
</dbReference>
<evidence type="ECO:0000256" key="1">
    <source>
        <dbReference type="ARBA" id="ARBA00001917"/>
    </source>
</evidence>
<keyword evidence="7" id="KW-0472">Membrane</keyword>
<dbReference type="InterPro" id="IPR050074">
    <property type="entry name" value="DHO_dehydrogenase"/>
</dbReference>
<evidence type="ECO:0000256" key="7">
    <source>
        <dbReference type="SAM" id="Phobius"/>
    </source>
</evidence>
<feature type="transmembrane region" description="Helical" evidence="7">
    <location>
        <begin position="444"/>
        <end position="461"/>
    </location>
</feature>
<keyword evidence="7" id="KW-0812">Transmembrane</keyword>
<sequence>MVVPPPVSPAAGPAQRALTLGVSGSLGRSRAGAWLLDFVGRLRPHSSLAREHLGLTFRAPVGLAAGLDVEARAARGLVQFGFGFLEFGPVSLEAVAGPDSERLEREEALRSPGVPVNPGMNVLKTHLVRAGPLPVPRLVRLAHRPGAAAREATAERLALLGALDADVFPIDVSGDEPERWGEAAWQEHMQVLIRAAAPRPLLLAVPPDLEDAPLRALLVPARQVGVAGVLIKDARRDTGGGQFAGPAVLRDVRDTLARVRPLWETGGLVIAGGVHTPGDALALLAAGADLVQVRARLVYSGPALAQQVHETLAIAAPTDSAGPLHRLLPGGWPWAALLGLGMILGGLLAIWVGLVWVVLPYDEAFVGLNRGGLAAVNPHLLDFMGHDRQTLAGTLLSIGAMYLGLAAVPLRRGEAWACDTLWLSGGLGFLSFFLFLGYGYFDPLHAWVATLLLVFFALGLSRRPRTEGRGEVPDLTNDACWRRGLWGQLLFVATGAGLVLAGLTIAGVGVTSVFVPQDLAFMHTTAQALQEANGRLMALIAHDRAGFGGALASDGVTVLLSALWGYRRGACWLWWTLLAAGTPGFTAALWVHGHVGYTDPWHLAPAVIGLALYVAALITSFPFLNGRFASPPS</sequence>
<dbReference type="GO" id="GO:0004152">
    <property type="term" value="F:dihydroorotate dehydrogenase activity"/>
    <property type="evidence" value="ECO:0007669"/>
    <property type="project" value="TreeGrafter"/>
</dbReference>
<keyword evidence="3" id="KW-0285">Flavoprotein</keyword>
<dbReference type="Proteomes" id="UP000192582">
    <property type="component" value="Unassembled WGS sequence"/>
</dbReference>
<dbReference type="InterPro" id="IPR013785">
    <property type="entry name" value="Aldolase_TIM"/>
</dbReference>